<dbReference type="EMBL" id="VLLG01000004">
    <property type="protein sequence ID" value="TWI86233.1"/>
    <property type="molecule type" value="Genomic_DNA"/>
</dbReference>
<evidence type="ECO:0000313" key="3">
    <source>
        <dbReference type="Proteomes" id="UP000316778"/>
    </source>
</evidence>
<dbReference type="Gene3D" id="3.40.50.10610">
    <property type="entry name" value="ABC-type transport auxiliary lipoprotein component"/>
    <property type="match status" value="1"/>
</dbReference>
<sequence>MNKAHCWCYIVVLLLLVTNYQAKAQETAAQATYDHRIIAVLPFKTRTAYFKPQSKDAVQALQEREAAEGLQLQEALYNAMTQDEEKLLVDVQDWQLTDSLLKAARVDFRNVNNLDAQSLCRLLKVDAVLTGELAELRVSRTYTTSTLIFAASKTKRMIIELYDGKTGDHIWNFEKELDVAGIFDTEKHNQYLEKRLLKAFIRKFPYTR</sequence>
<feature type="signal peptide" evidence="1">
    <location>
        <begin position="1"/>
        <end position="24"/>
    </location>
</feature>
<protein>
    <submittedName>
        <fullName evidence="2">Uncharacterized protein</fullName>
    </submittedName>
</protein>
<name>A0A562SYG0_CHIJA</name>
<reference evidence="2 3" key="1">
    <citation type="journal article" date="2013" name="Stand. Genomic Sci.">
        <title>Genomic Encyclopedia of Type Strains, Phase I: The one thousand microbial genomes (KMG-I) project.</title>
        <authorList>
            <person name="Kyrpides N.C."/>
            <person name="Woyke T."/>
            <person name="Eisen J.A."/>
            <person name="Garrity G."/>
            <person name="Lilburn T.G."/>
            <person name="Beck B.J."/>
            <person name="Whitman W.B."/>
            <person name="Hugenholtz P."/>
            <person name="Klenk H.P."/>
        </authorList>
    </citation>
    <scope>NUCLEOTIDE SEQUENCE [LARGE SCALE GENOMIC DNA]</scope>
    <source>
        <strain evidence="2 3">DSM 13484</strain>
    </source>
</reference>
<organism evidence="2 3">
    <name type="scientific">Chitinophaga japonensis</name>
    <name type="common">Flexibacter japonensis</name>
    <dbReference type="NCBI Taxonomy" id="104662"/>
    <lineage>
        <taxon>Bacteria</taxon>
        <taxon>Pseudomonadati</taxon>
        <taxon>Bacteroidota</taxon>
        <taxon>Chitinophagia</taxon>
        <taxon>Chitinophagales</taxon>
        <taxon>Chitinophagaceae</taxon>
        <taxon>Chitinophaga</taxon>
    </lineage>
</organism>
<dbReference type="AlphaFoldDB" id="A0A562SYG0"/>
<proteinExistence type="predicted"/>
<dbReference type="Proteomes" id="UP000316778">
    <property type="component" value="Unassembled WGS sequence"/>
</dbReference>
<dbReference type="OrthoDB" id="669636at2"/>
<feature type="chain" id="PRO_5021778482" evidence="1">
    <location>
        <begin position="25"/>
        <end position="208"/>
    </location>
</feature>
<accession>A0A562SYG0</accession>
<evidence type="ECO:0000313" key="2">
    <source>
        <dbReference type="EMBL" id="TWI86233.1"/>
    </source>
</evidence>
<keyword evidence="3" id="KW-1185">Reference proteome</keyword>
<keyword evidence="1" id="KW-0732">Signal</keyword>
<dbReference type="RefSeq" id="WP_145715874.1">
    <property type="nucleotide sequence ID" value="NZ_BAAAFY010000005.1"/>
</dbReference>
<comment type="caution">
    <text evidence="2">The sequence shown here is derived from an EMBL/GenBank/DDBJ whole genome shotgun (WGS) entry which is preliminary data.</text>
</comment>
<evidence type="ECO:0000256" key="1">
    <source>
        <dbReference type="SAM" id="SignalP"/>
    </source>
</evidence>
<gene>
    <name evidence="2" type="ORF">LX66_3485</name>
</gene>